<dbReference type="SUPFAM" id="SSF81442">
    <property type="entry name" value="Cytochrome c oxidase subunit I-like"/>
    <property type="match status" value="1"/>
</dbReference>
<dbReference type="Gene3D" id="1.20.210.10">
    <property type="entry name" value="Cytochrome c oxidase-like, subunit I domain"/>
    <property type="match status" value="1"/>
</dbReference>
<accession>A0A137NSD2</accession>
<organism evidence="1 2">
    <name type="scientific">Conidiobolus coronatus (strain ATCC 28846 / CBS 209.66 / NRRL 28638)</name>
    <name type="common">Delacroixia coronata</name>
    <dbReference type="NCBI Taxonomy" id="796925"/>
    <lineage>
        <taxon>Eukaryota</taxon>
        <taxon>Fungi</taxon>
        <taxon>Fungi incertae sedis</taxon>
        <taxon>Zoopagomycota</taxon>
        <taxon>Entomophthoromycotina</taxon>
        <taxon>Entomophthoromycetes</taxon>
        <taxon>Entomophthorales</taxon>
        <taxon>Ancylistaceae</taxon>
        <taxon>Conidiobolus</taxon>
    </lineage>
</organism>
<evidence type="ECO:0000313" key="1">
    <source>
        <dbReference type="EMBL" id="KXN65646.1"/>
    </source>
</evidence>
<dbReference type="EMBL" id="KQ964837">
    <property type="protein sequence ID" value="KXN65646.1"/>
    <property type="molecule type" value="Genomic_DNA"/>
</dbReference>
<gene>
    <name evidence="1" type="ORF">CONCODRAFT_12690</name>
</gene>
<keyword evidence="2" id="KW-1185">Reference proteome</keyword>
<proteinExistence type="predicted"/>
<dbReference type="Proteomes" id="UP000070444">
    <property type="component" value="Unassembled WGS sequence"/>
</dbReference>
<name>A0A137NSD2_CONC2</name>
<dbReference type="AlphaFoldDB" id="A0A137NSD2"/>
<reference evidence="1 2" key="1">
    <citation type="journal article" date="2015" name="Genome Biol. Evol.">
        <title>Phylogenomic analyses indicate that early fungi evolved digesting cell walls of algal ancestors of land plants.</title>
        <authorList>
            <person name="Chang Y."/>
            <person name="Wang S."/>
            <person name="Sekimoto S."/>
            <person name="Aerts A.L."/>
            <person name="Choi C."/>
            <person name="Clum A."/>
            <person name="LaButti K.M."/>
            <person name="Lindquist E.A."/>
            <person name="Yee Ngan C."/>
            <person name="Ohm R.A."/>
            <person name="Salamov A.A."/>
            <person name="Grigoriev I.V."/>
            <person name="Spatafora J.W."/>
            <person name="Berbee M.L."/>
        </authorList>
    </citation>
    <scope>NUCLEOTIDE SEQUENCE [LARGE SCALE GENOMIC DNA]</scope>
    <source>
        <strain evidence="1 2">NRRL 28638</strain>
    </source>
</reference>
<dbReference type="OrthoDB" id="2313312at2759"/>
<dbReference type="InterPro" id="IPR036927">
    <property type="entry name" value="Cyt_c_oxase-like_su1_sf"/>
</dbReference>
<protein>
    <submittedName>
        <fullName evidence="1">Uncharacterized protein</fullName>
    </submittedName>
</protein>
<dbReference type="GO" id="GO:0005739">
    <property type="term" value="C:mitochondrion"/>
    <property type="evidence" value="ECO:0007669"/>
    <property type="project" value="UniProtKB-ARBA"/>
</dbReference>
<evidence type="ECO:0000313" key="2">
    <source>
        <dbReference type="Proteomes" id="UP000070444"/>
    </source>
</evidence>
<sequence>MFIGVNITFFPMHFLGLAGKGNPRYFNEEKLTAALCAASILISTLVLIEVDNYVINGALSLSLKHKKNIIQIPYGPHIKPIWLNKPVRLYNNPNKDKNIIGSDNKKRSIIYQWTNLITGKIYVGSA</sequence>